<evidence type="ECO:0000256" key="3">
    <source>
        <dbReference type="PROSITE-ProRule" id="PRU00090"/>
    </source>
</evidence>
<comment type="caution">
    <text evidence="3">Lacks conserved residue(s) required for the propagation of feature annotation.</text>
</comment>
<proteinExistence type="predicted"/>
<protein>
    <recommendedName>
        <fullName evidence="5">FZ domain-containing protein</fullName>
    </recommendedName>
</protein>
<dbReference type="InterPro" id="IPR036790">
    <property type="entry name" value="Frizzled_dom_sf"/>
</dbReference>
<evidence type="ECO:0000256" key="4">
    <source>
        <dbReference type="SAM" id="SignalP"/>
    </source>
</evidence>
<feature type="chain" id="PRO_5045561605" description="FZ domain-containing protein" evidence="4">
    <location>
        <begin position="22"/>
        <end position="281"/>
    </location>
</feature>
<organism evidence="6 7">
    <name type="scientific">Tegillarca granosa</name>
    <name type="common">Malaysian cockle</name>
    <name type="synonym">Anadara granosa</name>
    <dbReference type="NCBI Taxonomy" id="220873"/>
    <lineage>
        <taxon>Eukaryota</taxon>
        <taxon>Metazoa</taxon>
        <taxon>Spiralia</taxon>
        <taxon>Lophotrochozoa</taxon>
        <taxon>Mollusca</taxon>
        <taxon>Bivalvia</taxon>
        <taxon>Autobranchia</taxon>
        <taxon>Pteriomorphia</taxon>
        <taxon>Arcoida</taxon>
        <taxon>Arcoidea</taxon>
        <taxon>Arcidae</taxon>
        <taxon>Tegillarca</taxon>
    </lineage>
</organism>
<keyword evidence="2 3" id="KW-1015">Disulfide bond</keyword>
<dbReference type="EMBL" id="JARBDR010000918">
    <property type="protein sequence ID" value="KAJ8301875.1"/>
    <property type="molecule type" value="Genomic_DNA"/>
</dbReference>
<dbReference type="Gene3D" id="1.10.2000.10">
    <property type="entry name" value="Frizzled cysteine-rich domain"/>
    <property type="match status" value="2"/>
</dbReference>
<evidence type="ECO:0000313" key="7">
    <source>
        <dbReference type="Proteomes" id="UP001217089"/>
    </source>
</evidence>
<dbReference type="InterPro" id="IPR015526">
    <property type="entry name" value="Frizzled/SFRP"/>
</dbReference>
<feature type="signal peptide" evidence="4">
    <location>
        <begin position="1"/>
        <end position="21"/>
    </location>
</feature>
<evidence type="ECO:0000256" key="1">
    <source>
        <dbReference type="ARBA" id="ARBA00022473"/>
    </source>
</evidence>
<evidence type="ECO:0000259" key="5">
    <source>
        <dbReference type="PROSITE" id="PS50038"/>
    </source>
</evidence>
<accession>A0ABQ9EEK8</accession>
<evidence type="ECO:0000256" key="2">
    <source>
        <dbReference type="ARBA" id="ARBA00023157"/>
    </source>
</evidence>
<keyword evidence="1" id="KW-0217">Developmental protein</keyword>
<feature type="domain" description="FZ" evidence="5">
    <location>
        <begin position="19"/>
        <end position="140"/>
    </location>
</feature>
<evidence type="ECO:0000313" key="6">
    <source>
        <dbReference type="EMBL" id="KAJ8301875.1"/>
    </source>
</evidence>
<feature type="disulfide bond" evidence="3">
    <location>
        <begin position="162"/>
        <end position="208"/>
    </location>
</feature>
<dbReference type="InterPro" id="IPR020067">
    <property type="entry name" value="Frizzled_dom"/>
</dbReference>
<dbReference type="Proteomes" id="UP001217089">
    <property type="component" value="Unassembled WGS sequence"/>
</dbReference>
<keyword evidence="4" id="KW-0732">Signal</keyword>
<dbReference type="PROSITE" id="PS50038">
    <property type="entry name" value="FZ"/>
    <property type="match status" value="2"/>
</dbReference>
<feature type="disulfide bond" evidence="3">
    <location>
        <begin position="154"/>
        <end position="215"/>
    </location>
</feature>
<feature type="domain" description="FZ" evidence="5">
    <location>
        <begin position="149"/>
        <end position="273"/>
    </location>
</feature>
<dbReference type="Pfam" id="PF01392">
    <property type="entry name" value="Fz"/>
    <property type="match status" value="2"/>
</dbReference>
<dbReference type="CDD" id="cd07066">
    <property type="entry name" value="CRD_FZ"/>
    <property type="match status" value="1"/>
</dbReference>
<gene>
    <name evidence="6" type="ORF">KUTeg_020862</name>
</gene>
<dbReference type="PANTHER" id="PTHR11309">
    <property type="entry name" value="FRIZZLED"/>
    <property type="match status" value="1"/>
</dbReference>
<dbReference type="SMART" id="SM00063">
    <property type="entry name" value="FRI"/>
    <property type="match status" value="2"/>
</dbReference>
<comment type="caution">
    <text evidence="6">The sequence shown here is derived from an EMBL/GenBank/DDBJ whole genome shotgun (WGS) entry which is preliminary data.</text>
</comment>
<reference evidence="6 7" key="1">
    <citation type="submission" date="2022-12" db="EMBL/GenBank/DDBJ databases">
        <title>Chromosome-level genome of Tegillarca granosa.</title>
        <authorList>
            <person name="Kim J."/>
        </authorList>
    </citation>
    <scope>NUCLEOTIDE SEQUENCE [LARGE SCALE GENOMIC DNA]</scope>
    <source>
        <strain evidence="6">Teg-2019</strain>
        <tissue evidence="6">Adductor muscle</tissue>
    </source>
</reference>
<name>A0ABQ9EEK8_TEGGR</name>
<sequence>MDKIILVFIVLVGISFQYGFANRCQEIFVPMCRGQIGYTHTKLPNRYGHTTQGQVYRTLARWWRHMDSGCSENLRLTACGLYLPKCSESADSEELPCKETCVWARKFCKAKFEENNGTFPVQELRCRGLRKKKKGACIRPAKRRRNRGQRTQICRRNNVDMCQGLTFNRGTLPNFFNQSDVAQIKAEIRSYQPLFQTNCHAALKFLICGTYIPFCARGNPWALPCREICNNVKQACMSDYTAIYGDIPWPQKFQCHLYPVSTSATDRPVCVQPSDSVLALQ</sequence>
<feature type="disulfide bond" evidence="3">
    <location>
        <begin position="70"/>
        <end position="108"/>
    </location>
</feature>
<dbReference type="SUPFAM" id="SSF63501">
    <property type="entry name" value="Frizzled cysteine-rich domain"/>
    <property type="match status" value="2"/>
</dbReference>
<keyword evidence="7" id="KW-1185">Reference proteome</keyword>